<evidence type="ECO:0000313" key="2">
    <source>
        <dbReference type="EMBL" id="NVN31170.1"/>
    </source>
</evidence>
<dbReference type="InterPro" id="IPR000719">
    <property type="entry name" value="Prot_kinase_dom"/>
</dbReference>
<comment type="caution">
    <text evidence="2">The sequence shown here is derived from an EMBL/GenBank/DDBJ whole genome shotgun (WGS) entry which is preliminary data.</text>
</comment>
<proteinExistence type="predicted"/>
<evidence type="ECO:0000259" key="1">
    <source>
        <dbReference type="PROSITE" id="PS50011"/>
    </source>
</evidence>
<dbReference type="GO" id="GO:0004672">
    <property type="term" value="F:protein kinase activity"/>
    <property type="evidence" value="ECO:0007669"/>
    <property type="project" value="InterPro"/>
</dbReference>
<dbReference type="EMBL" id="JABXXQ010000302">
    <property type="protein sequence ID" value="NVN31170.1"/>
    <property type="molecule type" value="Genomic_DNA"/>
</dbReference>
<dbReference type="GO" id="GO:0005524">
    <property type="term" value="F:ATP binding"/>
    <property type="evidence" value="ECO:0007669"/>
    <property type="project" value="InterPro"/>
</dbReference>
<dbReference type="PROSITE" id="PS50011">
    <property type="entry name" value="PROTEIN_KINASE_DOM"/>
    <property type="match status" value="1"/>
</dbReference>
<accession>A0A850NSG3</accession>
<reference evidence="2 3" key="1">
    <citation type="submission" date="2020-06" db="EMBL/GenBank/DDBJ databases">
        <title>Description of novel acetic acid bacteria.</title>
        <authorList>
            <person name="Sombolestani A."/>
        </authorList>
    </citation>
    <scope>NUCLEOTIDE SEQUENCE [LARGE SCALE GENOMIC DNA]</scope>
    <source>
        <strain evidence="2 3">LMG 26838</strain>
    </source>
</reference>
<dbReference type="SUPFAM" id="SSF56112">
    <property type="entry name" value="Protein kinase-like (PK-like)"/>
    <property type="match status" value="1"/>
</dbReference>
<dbReference type="Gene3D" id="1.10.510.10">
    <property type="entry name" value="Transferase(Phosphotransferase) domain 1"/>
    <property type="match status" value="1"/>
</dbReference>
<feature type="domain" description="Protein kinase" evidence="1">
    <location>
        <begin position="1"/>
        <end position="145"/>
    </location>
</feature>
<dbReference type="RefSeq" id="WP_218062112.1">
    <property type="nucleotide sequence ID" value="NZ_JABXXQ010000302.1"/>
</dbReference>
<dbReference type="InterPro" id="IPR011009">
    <property type="entry name" value="Kinase-like_dom_sf"/>
</dbReference>
<dbReference type="AlphaFoldDB" id="A0A850NSG3"/>
<sequence length="145" mass="15224">VAPHWRVLGGPPSPSSCTRDVYPPDRRFTLAQMASIATRVGRGAAALHRAGYAHGDLYAHNILYDPQGSGARLGDLGAASALPHDPVWAVPDLRAWAILAEELLDRCPEPWPEARALVSSCLTGSADELVALGDAVCALAALTPP</sequence>
<protein>
    <submittedName>
        <fullName evidence="2">Protein kinase</fullName>
    </submittedName>
</protein>
<feature type="non-terminal residue" evidence="2">
    <location>
        <position position="1"/>
    </location>
</feature>
<evidence type="ECO:0000313" key="3">
    <source>
        <dbReference type="Proteomes" id="UP000565205"/>
    </source>
</evidence>
<gene>
    <name evidence="2" type="ORF">HUK83_12600</name>
</gene>
<name>A0A850NSG3_9PROT</name>
<keyword evidence="2" id="KW-0418">Kinase</keyword>
<dbReference type="Proteomes" id="UP000565205">
    <property type="component" value="Unassembled WGS sequence"/>
</dbReference>
<dbReference type="Pfam" id="PF06293">
    <property type="entry name" value="Kdo"/>
    <property type="match status" value="1"/>
</dbReference>
<organism evidence="2 3">
    <name type="scientific">Endobacter medicaginis</name>
    <dbReference type="NCBI Taxonomy" id="1181271"/>
    <lineage>
        <taxon>Bacteria</taxon>
        <taxon>Pseudomonadati</taxon>
        <taxon>Pseudomonadota</taxon>
        <taxon>Alphaproteobacteria</taxon>
        <taxon>Acetobacterales</taxon>
        <taxon>Acetobacteraceae</taxon>
        <taxon>Endobacter</taxon>
    </lineage>
</organism>
<keyword evidence="2" id="KW-0808">Transferase</keyword>